<reference evidence="3" key="1">
    <citation type="journal article" date="2019" name="Int. J. Syst. Evol. Microbiol.">
        <title>The Global Catalogue of Microorganisms (GCM) 10K type strain sequencing project: providing services to taxonomists for standard genome sequencing and annotation.</title>
        <authorList>
            <consortium name="The Broad Institute Genomics Platform"/>
            <consortium name="The Broad Institute Genome Sequencing Center for Infectious Disease"/>
            <person name="Wu L."/>
            <person name="Ma J."/>
        </authorList>
    </citation>
    <scope>NUCLEOTIDE SEQUENCE [LARGE SCALE GENOMIC DNA]</scope>
    <source>
        <strain evidence="3">ZS-35-S2</strain>
    </source>
</reference>
<evidence type="ECO:0000313" key="3">
    <source>
        <dbReference type="Proteomes" id="UP001597371"/>
    </source>
</evidence>
<keyword evidence="1" id="KW-1133">Transmembrane helix</keyword>
<protein>
    <submittedName>
        <fullName evidence="2">CopD family protein</fullName>
    </submittedName>
</protein>
<organism evidence="2 3">
    <name type="scientific">Aureimonas populi</name>
    <dbReference type="NCBI Taxonomy" id="1701758"/>
    <lineage>
        <taxon>Bacteria</taxon>
        <taxon>Pseudomonadati</taxon>
        <taxon>Pseudomonadota</taxon>
        <taxon>Alphaproteobacteria</taxon>
        <taxon>Hyphomicrobiales</taxon>
        <taxon>Aurantimonadaceae</taxon>
        <taxon>Aureimonas</taxon>
    </lineage>
</organism>
<gene>
    <name evidence="2" type="ORF">ACFSKQ_12810</name>
</gene>
<dbReference type="RefSeq" id="WP_209737005.1">
    <property type="nucleotide sequence ID" value="NZ_CP072611.1"/>
</dbReference>
<evidence type="ECO:0000256" key="1">
    <source>
        <dbReference type="SAM" id="Phobius"/>
    </source>
</evidence>
<proteinExistence type="predicted"/>
<sequence length="173" mass="18603">MIVWLKAFHIIALSIWCAGLITVPAMLARRTPGLAGEPLYELQKITRFAFVVVISPAAFIAIGTGTALIFARETFTFWFAIKLLLVGVLAKLHIRAGASVVEVFKEDGTYPLWRMALGMSLVALVVAGILVAVLAKPTMEELGIPAGLMRPGGLGQWLGFAPQPSSEITMPMP</sequence>
<name>A0ABW5CND6_9HYPH</name>
<comment type="caution">
    <text evidence="2">The sequence shown here is derived from an EMBL/GenBank/DDBJ whole genome shotgun (WGS) entry which is preliminary data.</text>
</comment>
<feature type="transmembrane region" description="Helical" evidence="1">
    <location>
        <begin position="77"/>
        <end position="94"/>
    </location>
</feature>
<feature type="transmembrane region" description="Helical" evidence="1">
    <location>
        <begin position="6"/>
        <end position="27"/>
    </location>
</feature>
<feature type="transmembrane region" description="Helical" evidence="1">
    <location>
        <begin position="48"/>
        <end position="71"/>
    </location>
</feature>
<feature type="transmembrane region" description="Helical" evidence="1">
    <location>
        <begin position="115"/>
        <end position="135"/>
    </location>
</feature>
<dbReference type="EMBL" id="JBHUIJ010000016">
    <property type="protein sequence ID" value="MFD2238331.1"/>
    <property type="molecule type" value="Genomic_DNA"/>
</dbReference>
<keyword evidence="3" id="KW-1185">Reference proteome</keyword>
<accession>A0ABW5CND6</accession>
<evidence type="ECO:0000313" key="2">
    <source>
        <dbReference type="EMBL" id="MFD2238331.1"/>
    </source>
</evidence>
<dbReference type="Pfam" id="PF03653">
    <property type="entry name" value="UPF0093"/>
    <property type="match status" value="1"/>
</dbReference>
<keyword evidence="1" id="KW-0472">Membrane</keyword>
<dbReference type="Proteomes" id="UP001597371">
    <property type="component" value="Unassembled WGS sequence"/>
</dbReference>
<dbReference type="InterPro" id="IPR005265">
    <property type="entry name" value="HemJ-like"/>
</dbReference>
<keyword evidence="1" id="KW-0812">Transmembrane</keyword>